<dbReference type="Pfam" id="PF00646">
    <property type="entry name" value="F-box"/>
    <property type="match status" value="1"/>
</dbReference>
<dbReference type="SUPFAM" id="SSF52047">
    <property type="entry name" value="RNI-like"/>
    <property type="match status" value="1"/>
</dbReference>
<dbReference type="SUPFAM" id="SSF81383">
    <property type="entry name" value="F-box domain"/>
    <property type="match status" value="1"/>
</dbReference>
<dbReference type="PANTHER" id="PTHR31639">
    <property type="entry name" value="F-BOX PROTEIN-LIKE"/>
    <property type="match status" value="1"/>
</dbReference>
<dbReference type="Gene3D" id="3.80.10.10">
    <property type="entry name" value="Ribonuclease Inhibitor"/>
    <property type="match status" value="1"/>
</dbReference>
<gene>
    <name evidence="2" type="ORF">Fcan01_01684</name>
</gene>
<dbReference type="EMBL" id="LNIX01000001">
    <property type="protein sequence ID" value="OXA63675.1"/>
    <property type="molecule type" value="Genomic_DNA"/>
</dbReference>
<sequence>MASSRIELNPFLIEPIVEKILSFLPTPDLGPTRLVCKLWNEVGDIIERNRKPVTISSFKEAQVIYFMITKIYPKWGICSLTFSTFAMDFGVVKKILIHLKNTLTTLRLQSGFIEEENYHDFMRIVGGNLRVLELGVMHDEYYCHFPFFPVQKDNQNSPTEWYVFPKLRSLEYIGYLRNQFGSGSGGGSTFLSDVVKSCPHLVRLTINGMLEENPTKFDGLGGLSKLKYLHLNMMPMDSPKGRKDVGFTNNRIHCLKKLNLALQDFRVTNVHTNLDPTLFRDFLESQGETLECVFLNQNSIRATGQPASGSQYCNASMPTPFPLSLPKLTRLEVFKPFVRNLQHVFNSAPNLYSILLQFDPDVEWKSILPRGPISIPRTLNTLTFAFVDALSFQKMSTCSTHLVRLCLQNCGDSHLPVIFDKFPNIKELTLMEGHEKMTDALLTGLDPEVLEKFRDALGKLGEQKFSFSKQLAEKIEKCKIHPGLGSLKKMRHLILDFTSPKEFIILWGFWNLETMHTVNINGDNISQVLFTMNSERYIKFMNAGGRYANIQMHQSTGTFIRDDSVIISGSPARFFQKWGPSLTSQEEWKYDDDDASDNASLISMCFEK</sequence>
<proteinExistence type="predicted"/>
<dbReference type="InterPro" id="IPR032675">
    <property type="entry name" value="LRR_dom_sf"/>
</dbReference>
<accession>A0A226F1L6</accession>
<protein>
    <recommendedName>
        <fullName evidence="1">F-box domain-containing protein</fullName>
    </recommendedName>
</protein>
<keyword evidence="3" id="KW-1185">Reference proteome</keyword>
<dbReference type="Proteomes" id="UP000198287">
    <property type="component" value="Unassembled WGS sequence"/>
</dbReference>
<dbReference type="AlphaFoldDB" id="A0A226F1L6"/>
<feature type="domain" description="F-box" evidence="1">
    <location>
        <begin position="16"/>
        <end position="42"/>
    </location>
</feature>
<evidence type="ECO:0000313" key="3">
    <source>
        <dbReference type="Proteomes" id="UP000198287"/>
    </source>
</evidence>
<dbReference type="InterPro" id="IPR001810">
    <property type="entry name" value="F-box_dom"/>
</dbReference>
<comment type="caution">
    <text evidence="2">The sequence shown here is derived from an EMBL/GenBank/DDBJ whole genome shotgun (WGS) entry which is preliminary data.</text>
</comment>
<organism evidence="2 3">
    <name type="scientific">Folsomia candida</name>
    <name type="common">Springtail</name>
    <dbReference type="NCBI Taxonomy" id="158441"/>
    <lineage>
        <taxon>Eukaryota</taxon>
        <taxon>Metazoa</taxon>
        <taxon>Ecdysozoa</taxon>
        <taxon>Arthropoda</taxon>
        <taxon>Hexapoda</taxon>
        <taxon>Collembola</taxon>
        <taxon>Entomobryomorpha</taxon>
        <taxon>Isotomoidea</taxon>
        <taxon>Isotomidae</taxon>
        <taxon>Proisotominae</taxon>
        <taxon>Folsomia</taxon>
    </lineage>
</organism>
<evidence type="ECO:0000313" key="2">
    <source>
        <dbReference type="EMBL" id="OXA63675.1"/>
    </source>
</evidence>
<reference evidence="2 3" key="1">
    <citation type="submission" date="2015-12" db="EMBL/GenBank/DDBJ databases">
        <title>The genome of Folsomia candida.</title>
        <authorList>
            <person name="Faddeeva A."/>
            <person name="Derks M.F."/>
            <person name="Anvar Y."/>
            <person name="Smit S."/>
            <person name="Van Straalen N."/>
            <person name="Roelofs D."/>
        </authorList>
    </citation>
    <scope>NUCLEOTIDE SEQUENCE [LARGE SCALE GENOMIC DNA]</scope>
    <source>
        <strain evidence="2 3">VU population</strain>
        <tissue evidence="2">Whole body</tissue>
    </source>
</reference>
<evidence type="ECO:0000259" key="1">
    <source>
        <dbReference type="Pfam" id="PF00646"/>
    </source>
</evidence>
<name>A0A226F1L6_FOLCA</name>
<dbReference type="InterPro" id="IPR036047">
    <property type="entry name" value="F-box-like_dom_sf"/>
</dbReference>
<dbReference type="PANTHER" id="PTHR31639:SF256">
    <property type="entry name" value="OS07G0242900 PROTEIN"/>
    <property type="match status" value="1"/>
</dbReference>